<dbReference type="RefSeq" id="WP_273602540.1">
    <property type="nucleotide sequence ID" value="NZ_JAQQXT010000028.1"/>
</dbReference>
<dbReference type="Proteomes" id="UP001221189">
    <property type="component" value="Unassembled WGS sequence"/>
</dbReference>
<evidence type="ECO:0000313" key="2">
    <source>
        <dbReference type="Proteomes" id="UP001221189"/>
    </source>
</evidence>
<name>A0ABT5KM71_9BURK</name>
<sequence>MTGLQVGLQASIDAELALRSAEFLAPGPAELGGTPDLTDWHAGLRALAIHLESADMAAMQDLEVLLTQSRILFGNTRPLQDLEEAVAGLDFERALTMCKVLSEEESA</sequence>
<accession>A0ABT5KM71</accession>
<gene>
    <name evidence="1" type="ORF">PRZ03_23570</name>
</gene>
<keyword evidence="2" id="KW-1185">Reference proteome</keyword>
<reference evidence="1 2" key="1">
    <citation type="submission" date="2022-10" db="EMBL/GenBank/DDBJ databases">
        <title>Paucibacter sp. hw1 Genome sequencing.</title>
        <authorList>
            <person name="Park S."/>
        </authorList>
    </citation>
    <scope>NUCLEOTIDE SEQUENCE [LARGE SCALE GENOMIC DNA]</scope>
    <source>
        <strain evidence="2">hw1</strain>
    </source>
</reference>
<comment type="caution">
    <text evidence="1">The sequence shown here is derived from an EMBL/GenBank/DDBJ whole genome shotgun (WGS) entry which is preliminary data.</text>
</comment>
<protein>
    <submittedName>
        <fullName evidence="1">Uncharacterized protein</fullName>
    </submittedName>
</protein>
<organism evidence="1 2">
    <name type="scientific">Roseateles albus</name>
    <dbReference type="NCBI Taxonomy" id="2987525"/>
    <lineage>
        <taxon>Bacteria</taxon>
        <taxon>Pseudomonadati</taxon>
        <taxon>Pseudomonadota</taxon>
        <taxon>Betaproteobacteria</taxon>
        <taxon>Burkholderiales</taxon>
        <taxon>Sphaerotilaceae</taxon>
        <taxon>Roseateles</taxon>
    </lineage>
</organism>
<proteinExistence type="predicted"/>
<dbReference type="EMBL" id="JAQQXT010000028">
    <property type="protein sequence ID" value="MDC8774554.1"/>
    <property type="molecule type" value="Genomic_DNA"/>
</dbReference>
<evidence type="ECO:0000313" key="1">
    <source>
        <dbReference type="EMBL" id="MDC8774554.1"/>
    </source>
</evidence>